<accession>A0A5S6QYU4</accession>
<reference evidence="2" key="1">
    <citation type="submission" date="2019-12" db="UniProtKB">
        <authorList>
            <consortium name="WormBaseParasite"/>
        </authorList>
    </citation>
    <scope>IDENTIFICATION</scope>
</reference>
<keyword evidence="1" id="KW-1185">Reference proteome</keyword>
<dbReference type="AlphaFoldDB" id="A0A5S6QYU4"/>
<dbReference type="WBParaSite" id="TMUE_3000012425.1">
    <property type="protein sequence ID" value="TMUE_3000012425.1"/>
    <property type="gene ID" value="WBGene00301562"/>
</dbReference>
<protein>
    <submittedName>
        <fullName evidence="2">Uncharacterized protein</fullName>
    </submittedName>
</protein>
<dbReference type="Proteomes" id="UP000046395">
    <property type="component" value="Unassembled WGS sequence"/>
</dbReference>
<proteinExistence type="predicted"/>
<organism evidence="1 2">
    <name type="scientific">Trichuris muris</name>
    <name type="common">Mouse whipworm</name>
    <dbReference type="NCBI Taxonomy" id="70415"/>
    <lineage>
        <taxon>Eukaryota</taxon>
        <taxon>Metazoa</taxon>
        <taxon>Ecdysozoa</taxon>
        <taxon>Nematoda</taxon>
        <taxon>Enoplea</taxon>
        <taxon>Dorylaimia</taxon>
        <taxon>Trichinellida</taxon>
        <taxon>Trichuridae</taxon>
        <taxon>Trichuris</taxon>
    </lineage>
</organism>
<sequence length="145" mass="15928">MYLTIINAFYSSKLTCFGRQSNSSATLLPPPVEIALCSEGNRLIALNASRNSAFGHHPSTCKPTAPRVAKKWICASKEGALRRPVLTWSCPFMDGSLEGKFLRATSSFRHAPSGALIALLASQEQQLQEEQGVRQSEFLRMQTLT</sequence>
<name>A0A5S6QYU4_TRIMR</name>
<evidence type="ECO:0000313" key="1">
    <source>
        <dbReference type="Proteomes" id="UP000046395"/>
    </source>
</evidence>
<evidence type="ECO:0000313" key="2">
    <source>
        <dbReference type="WBParaSite" id="TMUE_3000012425.1"/>
    </source>
</evidence>